<organism evidence="1 2">
    <name type="scientific">Rhizophagus irregularis</name>
    <dbReference type="NCBI Taxonomy" id="588596"/>
    <lineage>
        <taxon>Eukaryota</taxon>
        <taxon>Fungi</taxon>
        <taxon>Fungi incertae sedis</taxon>
        <taxon>Mucoromycota</taxon>
        <taxon>Glomeromycotina</taxon>
        <taxon>Glomeromycetes</taxon>
        <taxon>Glomerales</taxon>
        <taxon>Glomeraceae</taxon>
        <taxon>Rhizophagus</taxon>
    </lineage>
</organism>
<gene>
    <name evidence="1" type="ORF">RhiirC2_788750</name>
</gene>
<dbReference type="AlphaFoldDB" id="A0A2N1MPG2"/>
<sequence>MLSHAVVRIENQVKSILERATNLTLGLDGWTIVVSEIQLANPKSEITKLCNYNYVITYFHNTKIISDTSIIANASIKSSISWFFDSEAVRVDERWLSTTDLCFHSTETLQ</sequence>
<comment type="caution">
    <text evidence="1">The sequence shown here is derived from an EMBL/GenBank/DDBJ whole genome shotgun (WGS) entry which is preliminary data.</text>
</comment>
<name>A0A2N1MPG2_9GLOM</name>
<dbReference type="Proteomes" id="UP000233469">
    <property type="component" value="Unassembled WGS sequence"/>
</dbReference>
<evidence type="ECO:0000313" key="1">
    <source>
        <dbReference type="EMBL" id="PKK63540.1"/>
    </source>
</evidence>
<protein>
    <submittedName>
        <fullName evidence="1">Uncharacterized protein</fullName>
    </submittedName>
</protein>
<accession>A0A2N1MPG2</accession>
<evidence type="ECO:0000313" key="2">
    <source>
        <dbReference type="Proteomes" id="UP000233469"/>
    </source>
</evidence>
<proteinExistence type="predicted"/>
<reference evidence="1 2" key="2">
    <citation type="submission" date="2017-10" db="EMBL/GenBank/DDBJ databases">
        <title>Extensive intraspecific genome diversity in a model arbuscular mycorrhizal fungus.</title>
        <authorList>
            <person name="Chen E.C.H."/>
            <person name="Morin E."/>
            <person name="Baudet D."/>
            <person name="Noel J."/>
            <person name="Ndikumana S."/>
            <person name="Charron P."/>
            <person name="St-Onge C."/>
            <person name="Giorgi J."/>
            <person name="Grigoriev I.V."/>
            <person name="Roux C."/>
            <person name="Martin F.M."/>
            <person name="Corradi N."/>
        </authorList>
    </citation>
    <scope>NUCLEOTIDE SEQUENCE [LARGE SCALE GENOMIC DNA]</scope>
    <source>
        <strain evidence="1 2">C2</strain>
    </source>
</reference>
<reference evidence="1 2" key="1">
    <citation type="submission" date="2016-04" db="EMBL/GenBank/DDBJ databases">
        <title>Genome analyses suggest a sexual origin of heterokaryosis in a supposedly ancient asexual fungus.</title>
        <authorList>
            <person name="Ropars J."/>
            <person name="Sedzielewska K."/>
            <person name="Noel J."/>
            <person name="Charron P."/>
            <person name="Farinelli L."/>
            <person name="Marton T."/>
            <person name="Kruger M."/>
            <person name="Pelin A."/>
            <person name="Brachmann A."/>
            <person name="Corradi N."/>
        </authorList>
    </citation>
    <scope>NUCLEOTIDE SEQUENCE [LARGE SCALE GENOMIC DNA]</scope>
    <source>
        <strain evidence="1 2">C2</strain>
    </source>
</reference>
<dbReference type="EMBL" id="LLXL01001627">
    <property type="protein sequence ID" value="PKK63540.1"/>
    <property type="molecule type" value="Genomic_DNA"/>
</dbReference>